<comment type="caution">
    <text evidence="2">The sequence shown here is derived from an EMBL/GenBank/DDBJ whole genome shotgun (WGS) entry which is preliminary data.</text>
</comment>
<name>A0AAD5MQ06_PARTN</name>
<dbReference type="EMBL" id="JAHQIW010001271">
    <property type="protein sequence ID" value="KAJ1351946.1"/>
    <property type="molecule type" value="Genomic_DNA"/>
</dbReference>
<feature type="compositionally biased region" description="Basic and acidic residues" evidence="1">
    <location>
        <begin position="45"/>
        <end position="67"/>
    </location>
</feature>
<protein>
    <submittedName>
        <fullName evidence="2">Uncharacterized protein</fullName>
    </submittedName>
</protein>
<feature type="compositionally biased region" description="Polar residues" evidence="1">
    <location>
        <begin position="80"/>
        <end position="91"/>
    </location>
</feature>
<sequence length="91" mass="10583">MGRFISMQQSDSKAVREEQVRLPNGRTIGRPINLLIPFQLNDDEQPSRARDVNDDQQSKEEPEERRYNLRSRVKTHDGKTSTTQQDNAEDL</sequence>
<reference evidence="2" key="1">
    <citation type="submission" date="2021-06" db="EMBL/GenBank/DDBJ databases">
        <title>Parelaphostrongylus tenuis whole genome reference sequence.</title>
        <authorList>
            <person name="Garwood T.J."/>
            <person name="Larsen P.A."/>
            <person name="Fountain-Jones N.M."/>
            <person name="Garbe J.R."/>
            <person name="Macchietto M.G."/>
            <person name="Kania S.A."/>
            <person name="Gerhold R.W."/>
            <person name="Richards J.E."/>
            <person name="Wolf T.M."/>
        </authorList>
    </citation>
    <scope>NUCLEOTIDE SEQUENCE</scope>
    <source>
        <strain evidence="2">MNPRO001-30</strain>
        <tissue evidence="2">Meninges</tissue>
    </source>
</reference>
<organism evidence="2 3">
    <name type="scientific">Parelaphostrongylus tenuis</name>
    <name type="common">Meningeal worm</name>
    <dbReference type="NCBI Taxonomy" id="148309"/>
    <lineage>
        <taxon>Eukaryota</taxon>
        <taxon>Metazoa</taxon>
        <taxon>Ecdysozoa</taxon>
        <taxon>Nematoda</taxon>
        <taxon>Chromadorea</taxon>
        <taxon>Rhabditida</taxon>
        <taxon>Rhabditina</taxon>
        <taxon>Rhabditomorpha</taxon>
        <taxon>Strongyloidea</taxon>
        <taxon>Metastrongylidae</taxon>
        <taxon>Parelaphostrongylus</taxon>
    </lineage>
</organism>
<evidence type="ECO:0000256" key="1">
    <source>
        <dbReference type="SAM" id="MobiDB-lite"/>
    </source>
</evidence>
<keyword evidence="3" id="KW-1185">Reference proteome</keyword>
<dbReference type="Proteomes" id="UP001196413">
    <property type="component" value="Unassembled WGS sequence"/>
</dbReference>
<feature type="compositionally biased region" description="Polar residues" evidence="1">
    <location>
        <begin position="1"/>
        <end position="12"/>
    </location>
</feature>
<evidence type="ECO:0000313" key="2">
    <source>
        <dbReference type="EMBL" id="KAJ1351946.1"/>
    </source>
</evidence>
<accession>A0AAD5MQ06</accession>
<gene>
    <name evidence="2" type="ORF">KIN20_008125</name>
</gene>
<proteinExistence type="predicted"/>
<dbReference type="AlphaFoldDB" id="A0AAD5MQ06"/>
<feature type="region of interest" description="Disordered" evidence="1">
    <location>
        <begin position="1"/>
        <end position="91"/>
    </location>
</feature>
<evidence type="ECO:0000313" key="3">
    <source>
        <dbReference type="Proteomes" id="UP001196413"/>
    </source>
</evidence>